<gene>
    <name evidence="1" type="ORF">LKD31_03190</name>
</gene>
<keyword evidence="2" id="KW-1185">Reference proteome</keyword>
<name>A0AAE3AFU5_9FIRM</name>
<comment type="caution">
    <text evidence="1">The sequence shown here is derived from an EMBL/GenBank/DDBJ whole genome shotgun (WGS) entry which is preliminary data.</text>
</comment>
<sequence length="46" mass="5038">MRGKQTAPTTKTCPYCLMDDVKIGATKCPHCASVLPPEDEEEKKDA</sequence>
<dbReference type="RefSeq" id="WP_308448600.1">
    <property type="nucleotide sequence ID" value="NZ_JAJEQC010000002.1"/>
</dbReference>
<evidence type="ECO:0000313" key="2">
    <source>
        <dbReference type="Proteomes" id="UP001199424"/>
    </source>
</evidence>
<evidence type="ECO:0000313" key="1">
    <source>
        <dbReference type="EMBL" id="MCC2136019.1"/>
    </source>
</evidence>
<reference evidence="1" key="1">
    <citation type="submission" date="2021-10" db="EMBL/GenBank/DDBJ databases">
        <title>Anaerobic single-cell dispensing facilitates the cultivation of human gut bacteria.</title>
        <authorList>
            <person name="Afrizal A."/>
        </authorList>
    </citation>
    <scope>NUCLEOTIDE SEQUENCE</scope>
    <source>
        <strain evidence="1">CLA-AA-H250</strain>
    </source>
</reference>
<dbReference type="EMBL" id="JAJEQC010000002">
    <property type="protein sequence ID" value="MCC2136019.1"/>
    <property type="molecule type" value="Genomic_DNA"/>
</dbReference>
<dbReference type="Proteomes" id="UP001199424">
    <property type="component" value="Unassembled WGS sequence"/>
</dbReference>
<proteinExistence type="predicted"/>
<accession>A0AAE3AFU5</accession>
<dbReference type="AlphaFoldDB" id="A0AAE3AFU5"/>
<protein>
    <submittedName>
        <fullName evidence="1">Uncharacterized protein</fullName>
    </submittedName>
</protein>
<organism evidence="1 2">
    <name type="scientific">Hominenteromicrobium mulieris</name>
    <dbReference type="NCBI Taxonomy" id="2885357"/>
    <lineage>
        <taxon>Bacteria</taxon>
        <taxon>Bacillati</taxon>
        <taxon>Bacillota</taxon>
        <taxon>Clostridia</taxon>
        <taxon>Eubacteriales</taxon>
        <taxon>Oscillospiraceae</taxon>
        <taxon>Hominenteromicrobium</taxon>
    </lineage>
</organism>